<keyword evidence="1" id="KW-0812">Transmembrane</keyword>
<protein>
    <submittedName>
        <fullName evidence="2">Uncharacterized protein</fullName>
    </submittedName>
</protein>
<keyword evidence="1" id="KW-1133">Transmembrane helix</keyword>
<dbReference type="AlphaFoldDB" id="A0AAW1XMF6"/>
<name>A0AAW1XMF6_RUBAR</name>
<dbReference type="Proteomes" id="UP001457282">
    <property type="component" value="Unassembled WGS sequence"/>
</dbReference>
<evidence type="ECO:0000313" key="3">
    <source>
        <dbReference type="Proteomes" id="UP001457282"/>
    </source>
</evidence>
<keyword evidence="1" id="KW-0472">Membrane</keyword>
<comment type="caution">
    <text evidence="2">The sequence shown here is derived from an EMBL/GenBank/DDBJ whole genome shotgun (WGS) entry which is preliminary data.</text>
</comment>
<sequence length="78" mass="8218">MLFVLPSRSAGIGGLLFGYDTGVISGALLCIRDDFKSVDRETVLQSSSPDCGFCASTADKLLPGDCLISNDTTEDTCH</sequence>
<accession>A0AAW1XMF6</accession>
<organism evidence="2 3">
    <name type="scientific">Rubus argutus</name>
    <name type="common">Southern blackberry</name>
    <dbReference type="NCBI Taxonomy" id="59490"/>
    <lineage>
        <taxon>Eukaryota</taxon>
        <taxon>Viridiplantae</taxon>
        <taxon>Streptophyta</taxon>
        <taxon>Embryophyta</taxon>
        <taxon>Tracheophyta</taxon>
        <taxon>Spermatophyta</taxon>
        <taxon>Magnoliopsida</taxon>
        <taxon>eudicotyledons</taxon>
        <taxon>Gunneridae</taxon>
        <taxon>Pentapetalae</taxon>
        <taxon>rosids</taxon>
        <taxon>fabids</taxon>
        <taxon>Rosales</taxon>
        <taxon>Rosaceae</taxon>
        <taxon>Rosoideae</taxon>
        <taxon>Rosoideae incertae sedis</taxon>
        <taxon>Rubus</taxon>
    </lineage>
</organism>
<keyword evidence="3" id="KW-1185">Reference proteome</keyword>
<dbReference type="EMBL" id="JBEDUW010000003">
    <property type="protein sequence ID" value="KAK9936812.1"/>
    <property type="molecule type" value="Genomic_DNA"/>
</dbReference>
<feature type="transmembrane region" description="Helical" evidence="1">
    <location>
        <begin position="12"/>
        <end position="31"/>
    </location>
</feature>
<gene>
    <name evidence="2" type="ORF">M0R45_013636</name>
</gene>
<reference evidence="2 3" key="1">
    <citation type="journal article" date="2023" name="G3 (Bethesda)">
        <title>A chromosome-length genome assembly and annotation of blackberry (Rubus argutus, cv. 'Hillquist').</title>
        <authorList>
            <person name="Bruna T."/>
            <person name="Aryal R."/>
            <person name="Dudchenko O."/>
            <person name="Sargent D.J."/>
            <person name="Mead D."/>
            <person name="Buti M."/>
            <person name="Cavallini A."/>
            <person name="Hytonen T."/>
            <person name="Andres J."/>
            <person name="Pham M."/>
            <person name="Weisz D."/>
            <person name="Mascagni F."/>
            <person name="Usai G."/>
            <person name="Natali L."/>
            <person name="Bassil N."/>
            <person name="Fernandez G.E."/>
            <person name="Lomsadze A."/>
            <person name="Armour M."/>
            <person name="Olukolu B."/>
            <person name="Poorten T."/>
            <person name="Britton C."/>
            <person name="Davik J."/>
            <person name="Ashrafi H."/>
            <person name="Aiden E.L."/>
            <person name="Borodovsky M."/>
            <person name="Worthington M."/>
        </authorList>
    </citation>
    <scope>NUCLEOTIDE SEQUENCE [LARGE SCALE GENOMIC DNA]</scope>
    <source>
        <strain evidence="2">PI 553951</strain>
    </source>
</reference>
<dbReference type="Gene3D" id="1.20.1250.20">
    <property type="entry name" value="MFS general substrate transporter like domains"/>
    <property type="match status" value="1"/>
</dbReference>
<dbReference type="InterPro" id="IPR036259">
    <property type="entry name" value="MFS_trans_sf"/>
</dbReference>
<evidence type="ECO:0000256" key="1">
    <source>
        <dbReference type="SAM" id="Phobius"/>
    </source>
</evidence>
<proteinExistence type="predicted"/>
<evidence type="ECO:0000313" key="2">
    <source>
        <dbReference type="EMBL" id="KAK9936812.1"/>
    </source>
</evidence>